<protein>
    <recommendedName>
        <fullName evidence="8">Rhodopsin domain-containing protein</fullName>
    </recommendedName>
</protein>
<feature type="transmembrane region" description="Helical" evidence="7">
    <location>
        <begin position="97"/>
        <end position="116"/>
    </location>
</feature>
<accession>A0A9P9ISF5</accession>
<sequence length="416" mass="45996">MSIYSDAPEAREFSQDKPTLLVSWWITTFCTAIIVLRLSGRYVRVEKLLREDKIVAGALVPLVLRAVCVHFVLKYGTNNVNLDGLDLTQAQIDKRVIGSRLVMASRVFYAAVLWIIKYTTLEFFSRLAGATRKKLHAMIILVMRWTLGLTFIAVVVSDLAECQPFSHYWQVTPDPGPKCRQGLAQMLTMGACSVATDLVLIAFPIPIILSSQIATKRKVLLVMLFSLVFVTVGITLYRMPNIISKQGSQVDRTMWASVEILAATGVGNTVALGSFLRDSGVKRKKFKGSNSYSGYSGSRSQSQPTKLTRTAVSRWDEEIEDGPPVKTTEGIWASSGASHTTSESISKVDDTRKDSSENRPVSPTQSHDSLITRDQFQFQQQSMDLSRADFPHRPGPAVVAGDSRQLQRANTATSRG</sequence>
<keyword evidence="10" id="KW-1185">Reference proteome</keyword>
<keyword evidence="3 7" id="KW-1133">Transmembrane helix</keyword>
<evidence type="ECO:0000256" key="1">
    <source>
        <dbReference type="ARBA" id="ARBA00004141"/>
    </source>
</evidence>
<evidence type="ECO:0000256" key="6">
    <source>
        <dbReference type="SAM" id="MobiDB-lite"/>
    </source>
</evidence>
<keyword evidence="4 7" id="KW-0472">Membrane</keyword>
<evidence type="ECO:0000313" key="10">
    <source>
        <dbReference type="Proteomes" id="UP000717696"/>
    </source>
</evidence>
<dbReference type="AlphaFoldDB" id="A0A9P9ISF5"/>
<feature type="transmembrane region" description="Helical" evidence="7">
    <location>
        <begin position="22"/>
        <end position="43"/>
    </location>
</feature>
<organism evidence="9 10">
    <name type="scientific">Dactylonectria estremocensis</name>
    <dbReference type="NCBI Taxonomy" id="1079267"/>
    <lineage>
        <taxon>Eukaryota</taxon>
        <taxon>Fungi</taxon>
        <taxon>Dikarya</taxon>
        <taxon>Ascomycota</taxon>
        <taxon>Pezizomycotina</taxon>
        <taxon>Sordariomycetes</taxon>
        <taxon>Hypocreomycetidae</taxon>
        <taxon>Hypocreales</taxon>
        <taxon>Nectriaceae</taxon>
        <taxon>Dactylonectria</taxon>
    </lineage>
</organism>
<dbReference type="PANTHER" id="PTHR33048:SF19">
    <property type="entry name" value="MEMBRANE PROTEIN PTH11-LIKE, PUTATIVE (AFU_ORTHOLOGUE AFUA_1G14080)-RELATED"/>
    <property type="match status" value="1"/>
</dbReference>
<comment type="subcellular location">
    <subcellularLocation>
        <location evidence="1">Membrane</location>
        <topology evidence="1">Multi-pass membrane protein</topology>
    </subcellularLocation>
</comment>
<feature type="transmembrane region" description="Helical" evidence="7">
    <location>
        <begin position="254"/>
        <end position="276"/>
    </location>
</feature>
<proteinExistence type="inferred from homology"/>
<gene>
    <name evidence="9" type="ORF">B0J13DRAFT_107323</name>
</gene>
<evidence type="ECO:0000259" key="8">
    <source>
        <dbReference type="Pfam" id="PF20684"/>
    </source>
</evidence>
<feature type="transmembrane region" description="Helical" evidence="7">
    <location>
        <begin position="137"/>
        <end position="156"/>
    </location>
</feature>
<feature type="compositionally biased region" description="Polar residues" evidence="6">
    <location>
        <begin position="404"/>
        <end position="416"/>
    </location>
</feature>
<evidence type="ECO:0000256" key="2">
    <source>
        <dbReference type="ARBA" id="ARBA00022692"/>
    </source>
</evidence>
<feature type="compositionally biased region" description="Polar residues" evidence="6">
    <location>
        <begin position="335"/>
        <end position="345"/>
    </location>
</feature>
<dbReference type="Proteomes" id="UP000717696">
    <property type="component" value="Unassembled WGS sequence"/>
</dbReference>
<dbReference type="InterPro" id="IPR049326">
    <property type="entry name" value="Rhodopsin_dom_fungi"/>
</dbReference>
<comment type="caution">
    <text evidence="9">The sequence shown here is derived from an EMBL/GenBank/DDBJ whole genome shotgun (WGS) entry which is preliminary data.</text>
</comment>
<evidence type="ECO:0000313" key="9">
    <source>
        <dbReference type="EMBL" id="KAH7131612.1"/>
    </source>
</evidence>
<evidence type="ECO:0000256" key="7">
    <source>
        <dbReference type="SAM" id="Phobius"/>
    </source>
</evidence>
<feature type="domain" description="Rhodopsin" evidence="8">
    <location>
        <begin position="36"/>
        <end position="260"/>
    </location>
</feature>
<dbReference type="OrthoDB" id="5398233at2759"/>
<dbReference type="PANTHER" id="PTHR33048">
    <property type="entry name" value="PTH11-LIKE INTEGRAL MEMBRANE PROTEIN (AFU_ORTHOLOGUE AFUA_5G11245)"/>
    <property type="match status" value="1"/>
</dbReference>
<feature type="compositionally biased region" description="Basic and acidic residues" evidence="6">
    <location>
        <begin position="346"/>
        <end position="357"/>
    </location>
</feature>
<evidence type="ECO:0000256" key="4">
    <source>
        <dbReference type="ARBA" id="ARBA00023136"/>
    </source>
</evidence>
<feature type="transmembrane region" description="Helical" evidence="7">
    <location>
        <begin position="219"/>
        <end position="239"/>
    </location>
</feature>
<evidence type="ECO:0000256" key="5">
    <source>
        <dbReference type="ARBA" id="ARBA00038359"/>
    </source>
</evidence>
<keyword evidence="2 7" id="KW-0812">Transmembrane</keyword>
<feature type="region of interest" description="Disordered" evidence="6">
    <location>
        <begin position="286"/>
        <end position="416"/>
    </location>
</feature>
<dbReference type="Pfam" id="PF20684">
    <property type="entry name" value="Fung_rhodopsin"/>
    <property type="match status" value="1"/>
</dbReference>
<feature type="compositionally biased region" description="Polar residues" evidence="6">
    <location>
        <begin position="358"/>
        <end position="384"/>
    </location>
</feature>
<dbReference type="InterPro" id="IPR052337">
    <property type="entry name" value="SAT4-like"/>
</dbReference>
<feature type="transmembrane region" description="Helical" evidence="7">
    <location>
        <begin position="55"/>
        <end position="77"/>
    </location>
</feature>
<evidence type="ECO:0000256" key="3">
    <source>
        <dbReference type="ARBA" id="ARBA00022989"/>
    </source>
</evidence>
<name>A0A9P9ISF5_9HYPO</name>
<reference evidence="9" key="1">
    <citation type="journal article" date="2021" name="Nat. Commun.">
        <title>Genetic determinants of endophytism in the Arabidopsis root mycobiome.</title>
        <authorList>
            <person name="Mesny F."/>
            <person name="Miyauchi S."/>
            <person name="Thiergart T."/>
            <person name="Pickel B."/>
            <person name="Atanasova L."/>
            <person name="Karlsson M."/>
            <person name="Huettel B."/>
            <person name="Barry K.W."/>
            <person name="Haridas S."/>
            <person name="Chen C."/>
            <person name="Bauer D."/>
            <person name="Andreopoulos W."/>
            <person name="Pangilinan J."/>
            <person name="LaButti K."/>
            <person name="Riley R."/>
            <person name="Lipzen A."/>
            <person name="Clum A."/>
            <person name="Drula E."/>
            <person name="Henrissat B."/>
            <person name="Kohler A."/>
            <person name="Grigoriev I.V."/>
            <person name="Martin F.M."/>
            <person name="Hacquard S."/>
        </authorList>
    </citation>
    <scope>NUCLEOTIDE SEQUENCE</scope>
    <source>
        <strain evidence="9">MPI-CAGE-AT-0021</strain>
    </source>
</reference>
<feature type="compositionally biased region" description="Low complexity" evidence="6">
    <location>
        <begin position="288"/>
        <end position="303"/>
    </location>
</feature>
<comment type="similarity">
    <text evidence="5">Belongs to the SAT4 family.</text>
</comment>
<dbReference type="EMBL" id="JAGMUU010000019">
    <property type="protein sequence ID" value="KAH7131612.1"/>
    <property type="molecule type" value="Genomic_DNA"/>
</dbReference>
<feature type="transmembrane region" description="Helical" evidence="7">
    <location>
        <begin position="183"/>
        <end position="207"/>
    </location>
</feature>
<dbReference type="GO" id="GO:0016020">
    <property type="term" value="C:membrane"/>
    <property type="evidence" value="ECO:0007669"/>
    <property type="project" value="UniProtKB-SubCell"/>
</dbReference>